<protein>
    <recommendedName>
        <fullName evidence="3">Holin</fullName>
    </recommendedName>
</protein>
<name>A0ABX0TNZ6_9SPHN</name>
<proteinExistence type="predicted"/>
<dbReference type="EMBL" id="JAAOZC010000002">
    <property type="protein sequence ID" value="NIJ07258.1"/>
    <property type="molecule type" value="Genomic_DNA"/>
</dbReference>
<keyword evidence="2" id="KW-1185">Reference proteome</keyword>
<accession>A0ABX0TNZ6</accession>
<evidence type="ECO:0008006" key="3">
    <source>
        <dbReference type="Google" id="ProtNLM"/>
    </source>
</evidence>
<reference evidence="1 2" key="1">
    <citation type="submission" date="2020-03" db="EMBL/GenBank/DDBJ databases">
        <title>Genomic Encyclopedia of Type Strains, Phase III (KMG-III): the genomes of soil and plant-associated and newly described type strains.</title>
        <authorList>
            <person name="Whitman W."/>
        </authorList>
    </citation>
    <scope>NUCLEOTIDE SEQUENCE [LARGE SCALE GENOMIC DNA]</scope>
    <source>
        <strain evidence="1 2">CECT 8804</strain>
    </source>
</reference>
<sequence length="192" mass="18750">MTNIMLASAGAAVARVGKWTLARLAEKSTYIGLAGVATALDHGEIAQHMMALGNSGPLLLGALGVVLAAATTRNPTAVIASIPTLDSAAIAVASDAGAPVPEHVHSLIESVERLVTTMAVAAPVVEAVETNAPVADVASVIAAEVPSAAPAVEAAASALSGELTAAAPAAPAAPIIQTTISSSPFPALENGL</sequence>
<comment type="caution">
    <text evidence="1">The sequence shown here is derived from an EMBL/GenBank/DDBJ whole genome shotgun (WGS) entry which is preliminary data.</text>
</comment>
<dbReference type="RefSeq" id="WP_167072139.1">
    <property type="nucleotide sequence ID" value="NZ_JAAOZC010000002.1"/>
</dbReference>
<evidence type="ECO:0000313" key="2">
    <source>
        <dbReference type="Proteomes" id="UP000727456"/>
    </source>
</evidence>
<dbReference type="Proteomes" id="UP000727456">
    <property type="component" value="Unassembled WGS sequence"/>
</dbReference>
<organism evidence="1 2">
    <name type="scientific">Sphingomonas vulcanisoli</name>
    <dbReference type="NCBI Taxonomy" id="1658060"/>
    <lineage>
        <taxon>Bacteria</taxon>
        <taxon>Pseudomonadati</taxon>
        <taxon>Pseudomonadota</taxon>
        <taxon>Alphaproteobacteria</taxon>
        <taxon>Sphingomonadales</taxon>
        <taxon>Sphingomonadaceae</taxon>
        <taxon>Sphingomonas</taxon>
    </lineage>
</organism>
<evidence type="ECO:0000313" key="1">
    <source>
        <dbReference type="EMBL" id="NIJ07258.1"/>
    </source>
</evidence>
<gene>
    <name evidence="1" type="ORF">FHS31_000854</name>
</gene>